<protein>
    <recommendedName>
        <fullName evidence="8">Energy-coupling factor transporter transmembrane protein EcfT</fullName>
    </recommendedName>
</protein>
<sequence length="248" mass="25309">MTTFARTAPAFLHRRNPVAKLAAGLVVAAAALAARDPVTPALLLVGCLVALPLTGLGPAALARRTAGVLLGALSVGLANALFGSPGGWAVGGALAMRVLAIALPGVLMLSTTDPTDLADSLVQQLRAPARFAYGSLAALRLLPLLATEWQTIGLARRARGVSSGGNPVIAVRLLFGRVFTLLVGAIRRASRIAAAMDSRGFDSRLPRTYARQQTVGGTDVLLLLVAVSLAVAATAVSIAVGSWQPLVS</sequence>
<reference evidence="6 7" key="1">
    <citation type="journal article" date="2019" name="Int. J. Syst. Evol. Microbiol.">
        <title>The Global Catalogue of Microorganisms (GCM) 10K type strain sequencing project: providing services to taxonomists for standard genome sequencing and annotation.</title>
        <authorList>
            <consortium name="The Broad Institute Genomics Platform"/>
            <consortium name="The Broad Institute Genome Sequencing Center for Infectious Disease"/>
            <person name="Wu L."/>
            <person name="Ma J."/>
        </authorList>
    </citation>
    <scope>NUCLEOTIDE SEQUENCE [LARGE SCALE GENOMIC DNA]</scope>
    <source>
        <strain evidence="6 7">JCM 14718</strain>
    </source>
</reference>
<feature type="transmembrane region" description="Helical" evidence="5">
    <location>
        <begin position="220"/>
        <end position="243"/>
    </location>
</feature>
<keyword evidence="2 5" id="KW-0812">Transmembrane</keyword>
<evidence type="ECO:0000313" key="7">
    <source>
        <dbReference type="Proteomes" id="UP001500618"/>
    </source>
</evidence>
<evidence type="ECO:0000313" key="6">
    <source>
        <dbReference type="EMBL" id="GAA1722795.1"/>
    </source>
</evidence>
<proteinExistence type="predicted"/>
<evidence type="ECO:0000256" key="1">
    <source>
        <dbReference type="ARBA" id="ARBA00004141"/>
    </source>
</evidence>
<feature type="transmembrane region" description="Helical" evidence="5">
    <location>
        <begin position="66"/>
        <end position="82"/>
    </location>
</feature>
<dbReference type="RefSeq" id="WP_344315502.1">
    <property type="nucleotide sequence ID" value="NZ_BAAANY010000055.1"/>
</dbReference>
<evidence type="ECO:0000256" key="4">
    <source>
        <dbReference type="ARBA" id="ARBA00023136"/>
    </source>
</evidence>
<evidence type="ECO:0000256" key="3">
    <source>
        <dbReference type="ARBA" id="ARBA00022989"/>
    </source>
</evidence>
<dbReference type="Proteomes" id="UP001500618">
    <property type="component" value="Unassembled WGS sequence"/>
</dbReference>
<accession>A0ABN2JCV3</accession>
<keyword evidence="3 5" id="KW-1133">Transmembrane helix</keyword>
<dbReference type="CDD" id="cd16914">
    <property type="entry name" value="EcfT"/>
    <property type="match status" value="1"/>
</dbReference>
<comment type="caution">
    <text evidence="6">The sequence shown here is derived from an EMBL/GenBank/DDBJ whole genome shotgun (WGS) entry which is preliminary data.</text>
</comment>
<dbReference type="InterPro" id="IPR003339">
    <property type="entry name" value="ABC/ECF_trnsptr_transmembrane"/>
</dbReference>
<evidence type="ECO:0008006" key="8">
    <source>
        <dbReference type="Google" id="ProtNLM"/>
    </source>
</evidence>
<evidence type="ECO:0000256" key="5">
    <source>
        <dbReference type="SAM" id="Phobius"/>
    </source>
</evidence>
<feature type="transmembrane region" description="Helical" evidence="5">
    <location>
        <begin position="169"/>
        <end position="186"/>
    </location>
</feature>
<gene>
    <name evidence="6" type="ORF">GCM10009765_83470</name>
</gene>
<feature type="transmembrane region" description="Helical" evidence="5">
    <location>
        <begin position="88"/>
        <end position="110"/>
    </location>
</feature>
<dbReference type="Pfam" id="PF02361">
    <property type="entry name" value="CbiQ"/>
    <property type="match status" value="1"/>
</dbReference>
<keyword evidence="4 5" id="KW-0472">Membrane</keyword>
<feature type="transmembrane region" description="Helical" evidence="5">
    <location>
        <begin position="131"/>
        <end position="149"/>
    </location>
</feature>
<feature type="transmembrane region" description="Helical" evidence="5">
    <location>
        <begin position="43"/>
        <end position="61"/>
    </location>
</feature>
<comment type="subcellular location">
    <subcellularLocation>
        <location evidence="1">Membrane</location>
        <topology evidence="1">Multi-pass membrane protein</topology>
    </subcellularLocation>
</comment>
<keyword evidence="7" id="KW-1185">Reference proteome</keyword>
<dbReference type="PANTHER" id="PTHR33514:SF13">
    <property type="entry name" value="PROTEIN ABCI12, CHLOROPLASTIC"/>
    <property type="match status" value="1"/>
</dbReference>
<dbReference type="EMBL" id="BAAANY010000055">
    <property type="protein sequence ID" value="GAA1722795.1"/>
    <property type="molecule type" value="Genomic_DNA"/>
</dbReference>
<name>A0ABN2JCV3_9ACTN</name>
<evidence type="ECO:0000256" key="2">
    <source>
        <dbReference type="ARBA" id="ARBA00022692"/>
    </source>
</evidence>
<dbReference type="PANTHER" id="PTHR33514">
    <property type="entry name" value="PROTEIN ABCI12, CHLOROPLASTIC"/>
    <property type="match status" value="1"/>
</dbReference>
<organism evidence="6 7">
    <name type="scientific">Fodinicola feengrottensis</name>
    <dbReference type="NCBI Taxonomy" id="435914"/>
    <lineage>
        <taxon>Bacteria</taxon>
        <taxon>Bacillati</taxon>
        <taxon>Actinomycetota</taxon>
        <taxon>Actinomycetes</taxon>
        <taxon>Mycobacteriales</taxon>
        <taxon>Fodinicola</taxon>
    </lineage>
</organism>